<keyword evidence="4 7" id="KW-0812">Transmembrane</keyword>
<evidence type="ECO:0000256" key="5">
    <source>
        <dbReference type="ARBA" id="ARBA00022989"/>
    </source>
</evidence>
<gene>
    <name evidence="9" type="ORF">ACJDUH_13240</name>
</gene>
<feature type="transmembrane region" description="Helical" evidence="7">
    <location>
        <begin position="149"/>
        <end position="167"/>
    </location>
</feature>
<feature type="transmembrane region" description="Helical" evidence="7">
    <location>
        <begin position="67"/>
        <end position="88"/>
    </location>
</feature>
<comment type="subcellular location">
    <subcellularLocation>
        <location evidence="1">Cell membrane</location>
        <topology evidence="1">Multi-pass membrane protein</topology>
    </subcellularLocation>
</comment>
<feature type="transmembrane region" description="Helical" evidence="7">
    <location>
        <begin position="174"/>
        <end position="194"/>
    </location>
</feature>
<feature type="transmembrane region" description="Helical" evidence="7">
    <location>
        <begin position="236"/>
        <end position="256"/>
    </location>
</feature>
<organism evidence="9 10">
    <name type="scientific">Candidatus Clostridium radicumherbarum</name>
    <dbReference type="NCBI Taxonomy" id="3381662"/>
    <lineage>
        <taxon>Bacteria</taxon>
        <taxon>Bacillati</taxon>
        <taxon>Bacillota</taxon>
        <taxon>Clostridia</taxon>
        <taxon>Eubacteriales</taxon>
        <taxon>Clostridiaceae</taxon>
        <taxon>Clostridium</taxon>
    </lineage>
</organism>
<evidence type="ECO:0000313" key="9">
    <source>
        <dbReference type="EMBL" id="MFL0269057.1"/>
    </source>
</evidence>
<evidence type="ECO:0000256" key="2">
    <source>
        <dbReference type="ARBA" id="ARBA00007362"/>
    </source>
</evidence>
<evidence type="ECO:0000256" key="6">
    <source>
        <dbReference type="ARBA" id="ARBA00023136"/>
    </source>
</evidence>
<comment type="caution">
    <text evidence="9">The sequence shown here is derived from an EMBL/GenBank/DDBJ whole genome shotgun (WGS) entry which is preliminary data.</text>
</comment>
<accession>A0ABW8TY93</accession>
<feature type="transmembrane region" description="Helical" evidence="7">
    <location>
        <begin position="119"/>
        <end position="137"/>
    </location>
</feature>
<keyword evidence="6 7" id="KW-0472">Membrane</keyword>
<comment type="similarity">
    <text evidence="2">Belongs to the EamA transporter family.</text>
</comment>
<feature type="transmembrane region" description="Helical" evidence="7">
    <location>
        <begin position="262"/>
        <end position="280"/>
    </location>
</feature>
<feature type="transmembrane region" description="Helical" evidence="7">
    <location>
        <begin position="34"/>
        <end position="55"/>
    </location>
</feature>
<dbReference type="Pfam" id="PF00892">
    <property type="entry name" value="EamA"/>
    <property type="match status" value="2"/>
</dbReference>
<feature type="transmembrane region" description="Helical" evidence="7">
    <location>
        <begin position="206"/>
        <end position="224"/>
    </location>
</feature>
<dbReference type="PANTHER" id="PTHR42920">
    <property type="entry name" value="OS03G0707200 PROTEIN-RELATED"/>
    <property type="match status" value="1"/>
</dbReference>
<dbReference type="InterPro" id="IPR051258">
    <property type="entry name" value="Diverse_Substrate_Transporter"/>
</dbReference>
<evidence type="ECO:0000256" key="3">
    <source>
        <dbReference type="ARBA" id="ARBA00022475"/>
    </source>
</evidence>
<dbReference type="Proteomes" id="UP001623661">
    <property type="component" value="Unassembled WGS sequence"/>
</dbReference>
<keyword evidence="10" id="KW-1185">Reference proteome</keyword>
<name>A0ABW8TY93_9CLOT</name>
<reference evidence="9 10" key="1">
    <citation type="submission" date="2024-11" db="EMBL/GenBank/DDBJ databases">
        <authorList>
            <person name="Heng Y.C."/>
            <person name="Lim A.C.H."/>
            <person name="Lee J.K.Y."/>
            <person name="Kittelmann S."/>
        </authorList>
    </citation>
    <scope>NUCLEOTIDE SEQUENCE [LARGE SCALE GENOMIC DNA]</scope>
    <source>
        <strain evidence="9 10">WILCCON 0202</strain>
    </source>
</reference>
<evidence type="ECO:0000259" key="8">
    <source>
        <dbReference type="Pfam" id="PF00892"/>
    </source>
</evidence>
<dbReference type="RefSeq" id="WP_406765676.1">
    <property type="nucleotide sequence ID" value="NZ_JBJHZY010000002.1"/>
</dbReference>
<feature type="domain" description="EamA" evidence="8">
    <location>
        <begin position="145"/>
        <end position="278"/>
    </location>
</feature>
<feature type="domain" description="EamA" evidence="8">
    <location>
        <begin position="6"/>
        <end position="136"/>
    </location>
</feature>
<dbReference type="PANTHER" id="PTHR42920:SF5">
    <property type="entry name" value="EAMA DOMAIN-CONTAINING PROTEIN"/>
    <property type="match status" value="1"/>
</dbReference>
<dbReference type="InterPro" id="IPR000620">
    <property type="entry name" value="EamA_dom"/>
</dbReference>
<keyword evidence="5 7" id="KW-1133">Transmembrane helix</keyword>
<evidence type="ECO:0000256" key="1">
    <source>
        <dbReference type="ARBA" id="ARBA00004651"/>
    </source>
</evidence>
<feature type="transmembrane region" description="Helical" evidence="7">
    <location>
        <begin position="94"/>
        <end position="112"/>
    </location>
</feature>
<protein>
    <submittedName>
        <fullName evidence="9">DMT family transporter</fullName>
    </submittedName>
</protein>
<dbReference type="InterPro" id="IPR037185">
    <property type="entry name" value="EmrE-like"/>
</dbReference>
<dbReference type="EMBL" id="JBJHZY010000002">
    <property type="protein sequence ID" value="MFL0269057.1"/>
    <property type="molecule type" value="Genomic_DNA"/>
</dbReference>
<keyword evidence="3" id="KW-1003">Cell membrane</keyword>
<proteinExistence type="inferred from homology"/>
<evidence type="ECO:0000313" key="10">
    <source>
        <dbReference type="Proteomes" id="UP001623661"/>
    </source>
</evidence>
<evidence type="ECO:0000256" key="7">
    <source>
        <dbReference type="SAM" id="Phobius"/>
    </source>
</evidence>
<sequence length="295" mass="32522">MKKQFKADILLILITFFWGSSCLMTKIGLDEIQGFNLIALRFIIAFLLSASVFWKRFMTINVKTVKYAAILAGILSAVFVFMTFGVKYTTASNAGFLTCLAGVFIPLILFILLKQTPKINVVISICLAFLGICLLSLNQQLQFNKGDLLCILCSLAFAVHIIATGILTRGVDSVSLGVLQLGFVGVYSMIFSFIFENPKLPSTNQFWFTVLALSIFCTAIAFIVQTVAQKDTTSTHTGLIFSLEPVFAAILAFIFAGEILSIRGYLGAVILIISILLVEFDFKYKFNNLKDVNCS</sequence>
<dbReference type="SUPFAM" id="SSF103481">
    <property type="entry name" value="Multidrug resistance efflux transporter EmrE"/>
    <property type="match status" value="2"/>
</dbReference>
<dbReference type="PROSITE" id="PS51257">
    <property type="entry name" value="PROKAR_LIPOPROTEIN"/>
    <property type="match status" value="1"/>
</dbReference>
<evidence type="ECO:0000256" key="4">
    <source>
        <dbReference type="ARBA" id="ARBA00022692"/>
    </source>
</evidence>